<feature type="transmembrane region" description="Helical" evidence="7">
    <location>
        <begin position="396"/>
        <end position="420"/>
    </location>
</feature>
<accession>A0ABP8Q6A7</accession>
<feature type="domain" description="Phage shock protein PspC N-terminal" evidence="8">
    <location>
        <begin position="222"/>
        <end position="279"/>
    </location>
</feature>
<dbReference type="RefSeq" id="WP_208131538.1">
    <property type="nucleotide sequence ID" value="NZ_BAABGQ010000005.1"/>
</dbReference>
<evidence type="ECO:0000256" key="5">
    <source>
        <dbReference type="ARBA" id="ARBA00023136"/>
    </source>
</evidence>
<dbReference type="PANTHER" id="PTHR33885:SF3">
    <property type="entry name" value="PHAGE SHOCK PROTEIN C"/>
    <property type="match status" value="1"/>
</dbReference>
<evidence type="ECO:0000256" key="4">
    <source>
        <dbReference type="ARBA" id="ARBA00022989"/>
    </source>
</evidence>
<sequence>MKKNISINLQGIIFHIEDDGYDVLSRYLQEVKAHFASYQGHEEIVADIEGRIAELFAARLSVTKQVITLQDVEEMTAKMGRVSDFNTSPDEDEDTYTEPVAAGAGAGPAFAGGPAPTPADTEPRRLYRDLAHRKIAGVCAGLAQYFRVNPLLVRLIFLALVLLPNVFGVYDHIPGTGMFRHRFDFGGLALITYVVLWIALPKRDDAPAPIDTLDFGGKLTERKLFRDTDNGKVGGVSAGLAAYFQTDVVLVRVLFLIGLFLGGSTFLIYLILWAVVPEARTVSEKMQMRGDAVTLSGIDNNLRSNAFDGDGNPTPNRPLGTFLEGAARSAKPAANFVGTVIRWIVGGLLIFWGSTSLFTMLLLLGAALSIIPFTAVEHTSNGFMFDDSFGATVRNLPPWGAIAMFFASAIPAFALILLGLRLIMRRWLLSRTVGLSLLGLWVLGVVGSAAAGLQVARDFQAKDTYTTTVRLKPIASPGIVLDSRNVEDNFHWVDLSLAPADSGAAPFVEEEFRARGRTEEAARLTAQQTINYNIAQRDSTIIFDQGITLKSNAPYREQKLSLTLHLPLNKIYRLTPRFIERLDDDDFTSGHRPTDDRDYRARFTREGKFACLNCPPVADEDNDNNTDGDEVVNLDVNGNKTQVRVNTDGDEPTIRIHSSAERFNTEPSYYGTGRKTLTGSEDFNAVEVHGAFRVVVRQGDVHKAEVAGRPDDLSDVRLSVEGSRLVVRYRSGNGWFSGFDASRHPMLVQVTLPRLQHLELSGACQADVSGFRDEALRVEASSASSARLDVHVPRLEVKVSSASQADLTGTADELDIDGSSASQVEARALRATRVTLDLSSASQAQVHATDELKADLSSGSSAHYTGHPSNVQKDLSSGSTLEQEND</sequence>
<proteinExistence type="predicted"/>
<dbReference type="EMBL" id="BAABGQ010000005">
    <property type="protein sequence ID" value="GAA4496933.1"/>
    <property type="molecule type" value="Genomic_DNA"/>
</dbReference>
<comment type="caution">
    <text evidence="12">The sequence shown here is derived from an EMBL/GenBank/DDBJ whole genome shotgun (WGS) entry which is preliminary data.</text>
</comment>
<evidence type="ECO:0000256" key="6">
    <source>
        <dbReference type="SAM" id="MobiDB-lite"/>
    </source>
</evidence>
<keyword evidence="2" id="KW-1003">Cell membrane</keyword>
<evidence type="ECO:0000259" key="10">
    <source>
        <dbReference type="Pfam" id="PF22571"/>
    </source>
</evidence>
<dbReference type="Pfam" id="PF22744">
    <property type="entry name" value="Toast-rack_PspC-Cterm"/>
    <property type="match status" value="1"/>
</dbReference>
<name>A0ABP8Q6A7_9BACT</name>
<evidence type="ECO:0000313" key="12">
    <source>
        <dbReference type="EMBL" id="GAA4496933.1"/>
    </source>
</evidence>
<evidence type="ECO:0000256" key="2">
    <source>
        <dbReference type="ARBA" id="ARBA00022475"/>
    </source>
</evidence>
<dbReference type="InterPro" id="IPR054321">
    <property type="entry name" value="PspC-rel_TM"/>
</dbReference>
<dbReference type="Pfam" id="PF22571">
    <property type="entry name" value="LiaI-LiaF-TM_PspC"/>
    <property type="match status" value="1"/>
</dbReference>
<dbReference type="InterPro" id="IPR021255">
    <property type="entry name" value="DUF2807"/>
</dbReference>
<evidence type="ECO:0000259" key="8">
    <source>
        <dbReference type="Pfam" id="PF04024"/>
    </source>
</evidence>
<feature type="domain" description="Putative auto-transporter adhesin head GIN" evidence="9">
    <location>
        <begin position="682"/>
        <end position="868"/>
    </location>
</feature>
<keyword evidence="4 7" id="KW-1133">Transmembrane helix</keyword>
<dbReference type="InterPro" id="IPR007168">
    <property type="entry name" value="Phageshock_PspC_N"/>
</dbReference>
<organism evidence="12 13">
    <name type="scientific">Hymenobacter ginsengisoli</name>
    <dbReference type="NCBI Taxonomy" id="1051626"/>
    <lineage>
        <taxon>Bacteria</taxon>
        <taxon>Pseudomonadati</taxon>
        <taxon>Bacteroidota</taxon>
        <taxon>Cytophagia</taxon>
        <taxon>Cytophagales</taxon>
        <taxon>Hymenobacteraceae</taxon>
        <taxon>Hymenobacter</taxon>
    </lineage>
</organism>
<comment type="subcellular location">
    <subcellularLocation>
        <location evidence="1">Cell membrane</location>
        <topology evidence="1">Single-pass membrane protein</topology>
    </subcellularLocation>
</comment>
<reference evidence="13" key="1">
    <citation type="journal article" date="2019" name="Int. J. Syst. Evol. Microbiol.">
        <title>The Global Catalogue of Microorganisms (GCM) 10K type strain sequencing project: providing services to taxonomists for standard genome sequencing and annotation.</title>
        <authorList>
            <consortium name="The Broad Institute Genomics Platform"/>
            <consortium name="The Broad Institute Genome Sequencing Center for Infectious Disease"/>
            <person name="Wu L."/>
            <person name="Ma J."/>
        </authorList>
    </citation>
    <scope>NUCLEOTIDE SEQUENCE [LARGE SCALE GENOMIC DNA]</scope>
    <source>
        <strain evidence="13">JCM 17841</strain>
    </source>
</reference>
<feature type="region of interest" description="Disordered" evidence="6">
    <location>
        <begin position="851"/>
        <end position="886"/>
    </location>
</feature>
<feature type="domain" description="Phage shock protein PspC N-terminal" evidence="8">
    <location>
        <begin position="124"/>
        <end position="202"/>
    </location>
</feature>
<dbReference type="Pfam" id="PF10988">
    <property type="entry name" value="DUF2807"/>
    <property type="match status" value="1"/>
</dbReference>
<evidence type="ECO:0000259" key="9">
    <source>
        <dbReference type="Pfam" id="PF10988"/>
    </source>
</evidence>
<keyword evidence="13" id="KW-1185">Reference proteome</keyword>
<evidence type="ECO:0000256" key="3">
    <source>
        <dbReference type="ARBA" id="ARBA00022692"/>
    </source>
</evidence>
<evidence type="ECO:0008006" key="14">
    <source>
        <dbReference type="Google" id="ProtNLM"/>
    </source>
</evidence>
<dbReference type="Proteomes" id="UP001501243">
    <property type="component" value="Unassembled WGS sequence"/>
</dbReference>
<evidence type="ECO:0000313" key="13">
    <source>
        <dbReference type="Proteomes" id="UP001501243"/>
    </source>
</evidence>
<dbReference type="InterPro" id="IPR052027">
    <property type="entry name" value="PspC"/>
</dbReference>
<feature type="compositionally biased region" description="Polar residues" evidence="6">
    <location>
        <begin position="857"/>
        <end position="886"/>
    </location>
</feature>
<dbReference type="PANTHER" id="PTHR33885">
    <property type="entry name" value="PHAGE SHOCK PROTEIN C"/>
    <property type="match status" value="1"/>
</dbReference>
<feature type="transmembrane region" description="Helical" evidence="7">
    <location>
        <begin position="349"/>
        <end position="376"/>
    </location>
</feature>
<gene>
    <name evidence="12" type="ORF">GCM10023172_11100</name>
</gene>
<feature type="transmembrane region" description="Helical" evidence="7">
    <location>
        <begin position="253"/>
        <end position="276"/>
    </location>
</feature>
<feature type="transmembrane region" description="Helical" evidence="7">
    <location>
        <begin position="182"/>
        <end position="200"/>
    </location>
</feature>
<feature type="transmembrane region" description="Helical" evidence="7">
    <location>
        <begin position="432"/>
        <end position="453"/>
    </location>
</feature>
<feature type="transmembrane region" description="Helical" evidence="7">
    <location>
        <begin position="151"/>
        <end position="170"/>
    </location>
</feature>
<evidence type="ECO:0000256" key="7">
    <source>
        <dbReference type="SAM" id="Phobius"/>
    </source>
</evidence>
<evidence type="ECO:0000259" key="11">
    <source>
        <dbReference type="Pfam" id="PF22744"/>
    </source>
</evidence>
<keyword evidence="3 7" id="KW-0812">Transmembrane</keyword>
<dbReference type="Pfam" id="PF04024">
    <property type="entry name" value="PspC"/>
    <property type="match status" value="2"/>
</dbReference>
<dbReference type="InterPro" id="IPR054319">
    <property type="entry name" value="PspC-rel_ToastRack"/>
</dbReference>
<keyword evidence="5 7" id="KW-0472">Membrane</keyword>
<feature type="domain" description="PspC-related transmembrane region" evidence="10">
    <location>
        <begin position="317"/>
        <end position="459"/>
    </location>
</feature>
<feature type="domain" description="PspC-related ToastRack" evidence="11">
    <location>
        <begin position="492"/>
        <end position="615"/>
    </location>
</feature>
<evidence type="ECO:0000256" key="1">
    <source>
        <dbReference type="ARBA" id="ARBA00004162"/>
    </source>
</evidence>
<dbReference type="Gene3D" id="2.160.20.120">
    <property type="match status" value="1"/>
</dbReference>
<protein>
    <recommendedName>
        <fullName evidence="14">Phage shock protein PspC N-terminal domain-containing protein</fullName>
    </recommendedName>
</protein>